<gene>
    <name evidence="1" type="ORF">BJ212DRAFT_1391015</name>
</gene>
<protein>
    <submittedName>
        <fullName evidence="1">Uncharacterized protein</fullName>
    </submittedName>
</protein>
<accession>A0A9P7DXG6</accession>
<keyword evidence="2" id="KW-1185">Reference proteome</keyword>
<dbReference type="AlphaFoldDB" id="A0A9P7DXG6"/>
<name>A0A9P7DXG6_9AGAM</name>
<dbReference type="OrthoDB" id="3819893at2759"/>
<dbReference type="RefSeq" id="XP_041187387.1">
    <property type="nucleotide sequence ID" value="XM_041337009.1"/>
</dbReference>
<proteinExistence type="predicted"/>
<dbReference type="GeneID" id="64631025"/>
<organism evidence="1 2">
    <name type="scientific">Suillus subaureus</name>
    <dbReference type="NCBI Taxonomy" id="48587"/>
    <lineage>
        <taxon>Eukaryota</taxon>
        <taxon>Fungi</taxon>
        <taxon>Dikarya</taxon>
        <taxon>Basidiomycota</taxon>
        <taxon>Agaricomycotina</taxon>
        <taxon>Agaricomycetes</taxon>
        <taxon>Agaricomycetidae</taxon>
        <taxon>Boletales</taxon>
        <taxon>Suillineae</taxon>
        <taxon>Suillaceae</taxon>
        <taxon>Suillus</taxon>
    </lineage>
</organism>
<dbReference type="EMBL" id="JABBWG010000051">
    <property type="protein sequence ID" value="KAG1805689.1"/>
    <property type="molecule type" value="Genomic_DNA"/>
</dbReference>
<sequence length="64" mass="7319">MCTMFYTPHTCGCQKDSKFVQCEARQGTNVRCSPYAREQLGQAGNYCENHLVKDTALLQMRLSR</sequence>
<comment type="caution">
    <text evidence="1">The sequence shown here is derived from an EMBL/GenBank/DDBJ whole genome shotgun (WGS) entry which is preliminary data.</text>
</comment>
<dbReference type="Proteomes" id="UP000807769">
    <property type="component" value="Unassembled WGS sequence"/>
</dbReference>
<evidence type="ECO:0000313" key="1">
    <source>
        <dbReference type="EMBL" id="KAG1805689.1"/>
    </source>
</evidence>
<reference evidence="1" key="1">
    <citation type="journal article" date="2020" name="New Phytol.">
        <title>Comparative genomics reveals dynamic genome evolution in host specialist ectomycorrhizal fungi.</title>
        <authorList>
            <person name="Lofgren L.A."/>
            <person name="Nguyen N.H."/>
            <person name="Vilgalys R."/>
            <person name="Ruytinx J."/>
            <person name="Liao H.L."/>
            <person name="Branco S."/>
            <person name="Kuo A."/>
            <person name="LaButti K."/>
            <person name="Lipzen A."/>
            <person name="Andreopoulos W."/>
            <person name="Pangilinan J."/>
            <person name="Riley R."/>
            <person name="Hundley H."/>
            <person name="Na H."/>
            <person name="Barry K."/>
            <person name="Grigoriev I.V."/>
            <person name="Stajich J.E."/>
            <person name="Kennedy P.G."/>
        </authorList>
    </citation>
    <scope>NUCLEOTIDE SEQUENCE</scope>
    <source>
        <strain evidence="1">MN1</strain>
    </source>
</reference>
<evidence type="ECO:0000313" key="2">
    <source>
        <dbReference type="Proteomes" id="UP000807769"/>
    </source>
</evidence>